<keyword evidence="6 7" id="KW-0961">Cell wall biogenesis/degradation</keyword>
<keyword evidence="9" id="KW-1185">Reference proteome</keyword>
<dbReference type="EC" id="4.2.2.29" evidence="7"/>
<dbReference type="AlphaFoldDB" id="A0A3D9RWM7"/>
<evidence type="ECO:0000256" key="1">
    <source>
        <dbReference type="ARBA" id="ARBA00022475"/>
    </source>
</evidence>
<dbReference type="OrthoDB" id="9814591at2"/>
<comment type="caution">
    <text evidence="8">The sequence shown here is derived from an EMBL/GenBank/DDBJ whole genome shotgun (WGS) entry which is preliminary data.</text>
</comment>
<dbReference type="NCBIfam" id="TIGR00247">
    <property type="entry name" value="endolytic transglycosylase MltG"/>
    <property type="match status" value="1"/>
</dbReference>
<evidence type="ECO:0000256" key="5">
    <source>
        <dbReference type="ARBA" id="ARBA00023239"/>
    </source>
</evidence>
<evidence type="ECO:0000313" key="8">
    <source>
        <dbReference type="EMBL" id="REE82191.1"/>
    </source>
</evidence>
<evidence type="ECO:0000256" key="7">
    <source>
        <dbReference type="HAMAP-Rule" id="MF_02065"/>
    </source>
</evidence>
<comment type="catalytic activity">
    <reaction evidence="7">
        <text>a peptidoglycan chain = a peptidoglycan chain with N-acetyl-1,6-anhydromuramyl-[peptide] at the reducing end + a peptidoglycan chain with N-acetylglucosamine at the non-reducing end.</text>
        <dbReference type="EC" id="4.2.2.29"/>
    </reaction>
</comment>
<evidence type="ECO:0000313" key="9">
    <source>
        <dbReference type="Proteomes" id="UP000256429"/>
    </source>
</evidence>
<feature type="site" description="Important for catalytic activity" evidence="7">
    <location>
        <position position="214"/>
    </location>
</feature>
<dbReference type="GO" id="GO:0005886">
    <property type="term" value="C:plasma membrane"/>
    <property type="evidence" value="ECO:0007669"/>
    <property type="project" value="UniProtKB-UniRule"/>
</dbReference>
<dbReference type="EMBL" id="QTTQ01000010">
    <property type="protein sequence ID" value="REE82191.1"/>
    <property type="molecule type" value="Genomic_DNA"/>
</dbReference>
<evidence type="ECO:0000256" key="2">
    <source>
        <dbReference type="ARBA" id="ARBA00022692"/>
    </source>
</evidence>
<comment type="similarity">
    <text evidence="7">Belongs to the transglycosylase MltG family.</text>
</comment>
<organism evidence="8 9">
    <name type="scientific">Lutibacter oceani</name>
    <dbReference type="NCBI Taxonomy" id="1853311"/>
    <lineage>
        <taxon>Bacteria</taxon>
        <taxon>Pseudomonadati</taxon>
        <taxon>Bacteroidota</taxon>
        <taxon>Flavobacteriia</taxon>
        <taxon>Flavobacteriales</taxon>
        <taxon>Flavobacteriaceae</taxon>
        <taxon>Lutibacter</taxon>
    </lineage>
</organism>
<protein>
    <recommendedName>
        <fullName evidence="7">Endolytic murein transglycosylase</fullName>
        <ecNumber evidence="7">4.2.2.29</ecNumber>
    </recommendedName>
    <alternativeName>
        <fullName evidence="7">Peptidoglycan lytic transglycosylase</fullName>
    </alternativeName>
    <alternativeName>
        <fullName evidence="7">Peptidoglycan polymerization terminase</fullName>
    </alternativeName>
</protein>
<proteinExistence type="inferred from homology"/>
<keyword evidence="2 7" id="KW-0812">Transmembrane</keyword>
<evidence type="ECO:0000256" key="6">
    <source>
        <dbReference type="ARBA" id="ARBA00023316"/>
    </source>
</evidence>
<dbReference type="HAMAP" id="MF_02065">
    <property type="entry name" value="MltG"/>
    <property type="match status" value="1"/>
</dbReference>
<reference evidence="8 9" key="1">
    <citation type="submission" date="2018-08" db="EMBL/GenBank/DDBJ databases">
        <title>Genomic Encyclopedia of Type Strains, Phase III (KMG-III): the genomes of soil and plant-associated and newly described type strains.</title>
        <authorList>
            <person name="Whitman W."/>
        </authorList>
    </citation>
    <scope>NUCLEOTIDE SEQUENCE [LARGE SCALE GENOMIC DNA]</scope>
    <source>
        <strain evidence="8 9">325-5</strain>
    </source>
</reference>
<comment type="function">
    <text evidence="7">Functions as a peptidoglycan terminase that cleaves nascent peptidoglycan strands endolytically to terminate their elongation.</text>
</comment>
<dbReference type="Gene3D" id="3.30.160.60">
    <property type="entry name" value="Classic Zinc Finger"/>
    <property type="match status" value="1"/>
</dbReference>
<evidence type="ECO:0000256" key="3">
    <source>
        <dbReference type="ARBA" id="ARBA00022989"/>
    </source>
</evidence>
<evidence type="ECO:0000256" key="4">
    <source>
        <dbReference type="ARBA" id="ARBA00023136"/>
    </source>
</evidence>
<dbReference type="GO" id="GO:0071555">
    <property type="term" value="P:cell wall organization"/>
    <property type="evidence" value="ECO:0007669"/>
    <property type="project" value="UniProtKB-KW"/>
</dbReference>
<dbReference type="GO" id="GO:0008932">
    <property type="term" value="F:lytic endotransglycosylase activity"/>
    <property type="evidence" value="ECO:0007669"/>
    <property type="project" value="UniProtKB-UniRule"/>
</dbReference>
<dbReference type="InterPro" id="IPR003770">
    <property type="entry name" value="MLTG-like"/>
</dbReference>
<dbReference type="PANTHER" id="PTHR30518">
    <property type="entry name" value="ENDOLYTIC MUREIN TRANSGLYCOSYLASE"/>
    <property type="match status" value="1"/>
</dbReference>
<dbReference type="Pfam" id="PF02618">
    <property type="entry name" value="YceG"/>
    <property type="match status" value="1"/>
</dbReference>
<keyword evidence="4 7" id="KW-0472">Membrane</keyword>
<keyword evidence="1 7" id="KW-1003">Cell membrane</keyword>
<gene>
    <name evidence="7" type="primary">mltG</name>
    <name evidence="8" type="ORF">BX611_1737</name>
</gene>
<dbReference type="GO" id="GO:0009252">
    <property type="term" value="P:peptidoglycan biosynthetic process"/>
    <property type="evidence" value="ECO:0007669"/>
    <property type="project" value="UniProtKB-UniRule"/>
</dbReference>
<dbReference type="Proteomes" id="UP000256429">
    <property type="component" value="Unassembled WGS sequence"/>
</dbReference>
<keyword evidence="3 7" id="KW-1133">Transmembrane helix</keyword>
<dbReference type="PANTHER" id="PTHR30518:SF2">
    <property type="entry name" value="ENDOLYTIC MUREIN TRANSGLYCOSYLASE"/>
    <property type="match status" value="1"/>
</dbReference>
<accession>A0A3D9RWM7</accession>
<sequence>MNLKKLILLIISLLFIIAGVLAFNFYNKIYKANTVKEGFLYIPTNTTFNEVENLVRPYLKRVKPFVWVATKKNYPNTIKPGKYLISEGMNNNELVNLLRSGKQTPVKLSFNNQETFEKLAGRISQQIEADSISLLKSFTDLQFIQQNGFNQYTAIGMYIPNTYEFFWNTSADAFRKKMLREYNAFWNNTRLEKAKNQRLSPNEVITLASIVQKETAVVSERPIVAGLYLNRLHNKWPLQADPTVIFALKSKLGEDTLIKRVLKKDLQIDSPYNTYKNIGLPPGPITMPDLTSVEAVLNAKKHDYYYMCASVTNIGQHEFAKTLSQHNKNAVKYQNWLNKQGVNR</sequence>
<name>A0A3D9RWM7_9FLAO</name>
<dbReference type="CDD" id="cd08010">
    <property type="entry name" value="MltG_like"/>
    <property type="match status" value="1"/>
</dbReference>
<dbReference type="RefSeq" id="WP_115880140.1">
    <property type="nucleotide sequence ID" value="NZ_QTTQ01000010.1"/>
</dbReference>
<keyword evidence="5 7" id="KW-0456">Lyase</keyword>